<dbReference type="STRING" id="280699.M1VMR2"/>
<feature type="transmembrane region" description="Helical" evidence="8">
    <location>
        <begin position="548"/>
        <end position="566"/>
    </location>
</feature>
<comment type="similarity">
    <text evidence="2">Belongs to the cation diffusion facilitator (CDF) transporter (TC 2.A.4) family. SLC30A subfamily.</text>
</comment>
<dbReference type="Proteomes" id="UP000007014">
    <property type="component" value="Chromosome 20"/>
</dbReference>
<evidence type="ECO:0000256" key="1">
    <source>
        <dbReference type="ARBA" id="ARBA00004141"/>
    </source>
</evidence>
<evidence type="ECO:0000256" key="3">
    <source>
        <dbReference type="ARBA" id="ARBA00022448"/>
    </source>
</evidence>
<dbReference type="InterPro" id="IPR045316">
    <property type="entry name" value="Msc2-like"/>
</dbReference>
<dbReference type="eggNOG" id="KOG1484">
    <property type="taxonomic scope" value="Eukaryota"/>
</dbReference>
<feature type="transmembrane region" description="Helical" evidence="8">
    <location>
        <begin position="586"/>
        <end position="605"/>
    </location>
</feature>
<dbReference type="Gramene" id="CMT536CT">
    <property type="protein sequence ID" value="CMT536CT"/>
    <property type="gene ID" value="CMT536C"/>
</dbReference>
<dbReference type="RefSeq" id="XP_005539489.1">
    <property type="nucleotide sequence ID" value="XM_005539432.1"/>
</dbReference>
<dbReference type="Pfam" id="PF01545">
    <property type="entry name" value="Cation_efflux"/>
    <property type="match status" value="1"/>
</dbReference>
<dbReference type="GeneID" id="16997733"/>
<evidence type="ECO:0000256" key="2">
    <source>
        <dbReference type="ARBA" id="ARBA00008873"/>
    </source>
</evidence>
<evidence type="ECO:0000256" key="4">
    <source>
        <dbReference type="ARBA" id="ARBA00022692"/>
    </source>
</evidence>
<feature type="transmembrane region" description="Helical" evidence="8">
    <location>
        <begin position="687"/>
        <end position="707"/>
    </location>
</feature>
<dbReference type="InterPro" id="IPR027469">
    <property type="entry name" value="Cation_efflux_TMD_sf"/>
</dbReference>
<evidence type="ECO:0000256" key="6">
    <source>
        <dbReference type="ARBA" id="ARBA00023065"/>
    </source>
</evidence>
<dbReference type="GO" id="GO:0006882">
    <property type="term" value="P:intracellular zinc ion homeostasis"/>
    <property type="evidence" value="ECO:0007669"/>
    <property type="project" value="InterPro"/>
</dbReference>
<reference evidence="10 11" key="2">
    <citation type="journal article" date="2007" name="BMC Biol.">
        <title>A 100%-complete sequence reveals unusually simple genomic features in the hot-spring red alga Cyanidioschyzon merolae.</title>
        <authorList>
            <person name="Nozaki H."/>
            <person name="Takano H."/>
            <person name="Misumi O."/>
            <person name="Terasawa K."/>
            <person name="Matsuzaki M."/>
            <person name="Maruyama S."/>
            <person name="Nishida K."/>
            <person name="Yagisawa F."/>
            <person name="Yoshida Y."/>
            <person name="Fujiwara T."/>
            <person name="Takio S."/>
            <person name="Tamura K."/>
            <person name="Chung S.J."/>
            <person name="Nakamura S."/>
            <person name="Kuroiwa H."/>
            <person name="Tanaka K."/>
            <person name="Sato N."/>
            <person name="Kuroiwa T."/>
        </authorList>
    </citation>
    <scope>NUCLEOTIDE SEQUENCE [LARGE SCALE GENOMIC DNA]</scope>
    <source>
        <strain evidence="10 11">10D</strain>
    </source>
</reference>
<dbReference type="InterPro" id="IPR002524">
    <property type="entry name" value="Cation_efflux"/>
</dbReference>
<dbReference type="NCBIfam" id="TIGR01297">
    <property type="entry name" value="CDF"/>
    <property type="match status" value="1"/>
</dbReference>
<dbReference type="AlphaFoldDB" id="M1VMR2"/>
<feature type="transmembrane region" description="Helical" evidence="8">
    <location>
        <begin position="392"/>
        <end position="409"/>
    </location>
</feature>
<dbReference type="KEGG" id="cme:CYME_CMT536C"/>
<feature type="transmembrane region" description="Helical" evidence="8">
    <location>
        <begin position="617"/>
        <end position="637"/>
    </location>
</feature>
<feature type="transmembrane region" description="Helical" evidence="8">
    <location>
        <begin position="516"/>
        <end position="536"/>
    </location>
</feature>
<evidence type="ECO:0000256" key="7">
    <source>
        <dbReference type="ARBA" id="ARBA00023136"/>
    </source>
</evidence>
<feature type="transmembrane region" description="Helical" evidence="8">
    <location>
        <begin position="357"/>
        <end position="380"/>
    </location>
</feature>
<feature type="transmembrane region" description="Helical" evidence="8">
    <location>
        <begin position="190"/>
        <end position="211"/>
    </location>
</feature>
<feature type="transmembrane region" description="Helical" evidence="8">
    <location>
        <begin position="36"/>
        <end position="60"/>
    </location>
</feature>
<dbReference type="PANTHER" id="PTHR45755">
    <property type="match status" value="1"/>
</dbReference>
<feature type="transmembrane region" description="Helical" evidence="8">
    <location>
        <begin position="283"/>
        <end position="302"/>
    </location>
</feature>
<dbReference type="SUPFAM" id="SSF161111">
    <property type="entry name" value="Cation efflux protein transmembrane domain-like"/>
    <property type="match status" value="1"/>
</dbReference>
<evidence type="ECO:0000259" key="9">
    <source>
        <dbReference type="Pfam" id="PF01545"/>
    </source>
</evidence>
<organism evidence="10 11">
    <name type="scientific">Cyanidioschyzon merolae (strain NIES-3377 / 10D)</name>
    <name type="common">Unicellular red alga</name>
    <dbReference type="NCBI Taxonomy" id="280699"/>
    <lineage>
        <taxon>Eukaryota</taxon>
        <taxon>Rhodophyta</taxon>
        <taxon>Bangiophyceae</taxon>
        <taxon>Cyanidiales</taxon>
        <taxon>Cyanidiaceae</taxon>
        <taxon>Cyanidioschyzon</taxon>
    </lineage>
</organism>
<dbReference type="Gene3D" id="1.20.1510.10">
    <property type="entry name" value="Cation efflux protein transmembrane domain"/>
    <property type="match status" value="1"/>
</dbReference>
<keyword evidence="6" id="KW-0406">Ion transport</keyword>
<dbReference type="GO" id="GO:0016020">
    <property type="term" value="C:membrane"/>
    <property type="evidence" value="ECO:0007669"/>
    <property type="project" value="UniProtKB-SubCell"/>
</dbReference>
<accession>M1VMR2</accession>
<dbReference type="InterPro" id="IPR058533">
    <property type="entry name" value="Cation_efflux_TM"/>
</dbReference>
<feature type="transmembrane region" description="Helical" evidence="8">
    <location>
        <begin position="322"/>
        <end position="345"/>
    </location>
</feature>
<keyword evidence="5 8" id="KW-1133">Transmembrane helix</keyword>
<dbReference type="GO" id="GO:0005385">
    <property type="term" value="F:zinc ion transmembrane transporter activity"/>
    <property type="evidence" value="ECO:0007669"/>
    <property type="project" value="InterPro"/>
</dbReference>
<feature type="transmembrane region" description="Helical" evidence="8">
    <location>
        <begin position="231"/>
        <end position="254"/>
    </location>
</feature>
<keyword evidence="3" id="KW-0813">Transport</keyword>
<dbReference type="EMBL" id="AP006502">
    <property type="protein sequence ID" value="BAM83453.1"/>
    <property type="molecule type" value="Genomic_DNA"/>
</dbReference>
<proteinExistence type="inferred from homology"/>
<feature type="transmembrane region" description="Helical" evidence="8">
    <location>
        <begin position="658"/>
        <end position="681"/>
    </location>
</feature>
<dbReference type="PANTHER" id="PTHR45755:SF4">
    <property type="entry name" value="ZINC TRANSPORTER 7"/>
    <property type="match status" value="1"/>
</dbReference>
<protein>
    <submittedName>
        <fullName evidence="10">Similar to zinc transporter</fullName>
    </submittedName>
</protein>
<keyword evidence="7 8" id="KW-0472">Membrane</keyword>
<evidence type="ECO:0000313" key="10">
    <source>
        <dbReference type="EMBL" id="BAM83453.1"/>
    </source>
</evidence>
<evidence type="ECO:0000256" key="5">
    <source>
        <dbReference type="ARBA" id="ARBA00022989"/>
    </source>
</evidence>
<feature type="domain" description="Cation efflux protein transmembrane" evidence="9">
    <location>
        <begin position="516"/>
        <end position="717"/>
    </location>
</feature>
<name>M1VMR2_CYAM1</name>
<reference evidence="10 11" key="1">
    <citation type="journal article" date="2004" name="Nature">
        <title>Genome sequence of the ultrasmall unicellular red alga Cyanidioschyzon merolae 10D.</title>
        <authorList>
            <person name="Matsuzaki M."/>
            <person name="Misumi O."/>
            <person name="Shin-i T."/>
            <person name="Maruyama S."/>
            <person name="Takahara M."/>
            <person name="Miyagishima S."/>
            <person name="Mori T."/>
            <person name="Nishida K."/>
            <person name="Yagisawa F."/>
            <person name="Nishida K."/>
            <person name="Yoshida Y."/>
            <person name="Nishimura Y."/>
            <person name="Nakao S."/>
            <person name="Kobayashi T."/>
            <person name="Momoyama Y."/>
            <person name="Higashiyama T."/>
            <person name="Minoda A."/>
            <person name="Sano M."/>
            <person name="Nomoto H."/>
            <person name="Oishi K."/>
            <person name="Hayashi H."/>
            <person name="Ohta F."/>
            <person name="Nishizaka S."/>
            <person name="Haga S."/>
            <person name="Miura S."/>
            <person name="Morishita T."/>
            <person name="Kabeya Y."/>
            <person name="Terasawa K."/>
            <person name="Suzuki Y."/>
            <person name="Ishii Y."/>
            <person name="Asakawa S."/>
            <person name="Takano H."/>
            <person name="Ohta N."/>
            <person name="Kuroiwa H."/>
            <person name="Tanaka K."/>
            <person name="Shimizu N."/>
            <person name="Sugano S."/>
            <person name="Sato N."/>
            <person name="Nozaki H."/>
            <person name="Ogasawara N."/>
            <person name="Kohara Y."/>
            <person name="Kuroiwa T."/>
        </authorList>
    </citation>
    <scope>NUCLEOTIDE SEQUENCE [LARGE SCALE GENOMIC DNA]</scope>
    <source>
        <strain evidence="10 11">10D</strain>
    </source>
</reference>
<keyword evidence="4 8" id="KW-0812">Transmembrane</keyword>
<dbReference type="HOGENOM" id="CLU_342693_0_0_1"/>
<evidence type="ECO:0000313" key="11">
    <source>
        <dbReference type="Proteomes" id="UP000007014"/>
    </source>
</evidence>
<dbReference type="OrthoDB" id="78669at2759"/>
<gene>
    <name evidence="10" type="ORF">CYME_CMT536C</name>
</gene>
<evidence type="ECO:0000256" key="8">
    <source>
        <dbReference type="SAM" id="Phobius"/>
    </source>
</evidence>
<keyword evidence="11" id="KW-1185">Reference proteome</keyword>
<comment type="subcellular location">
    <subcellularLocation>
        <location evidence="1">Membrane</location>
        <topology evidence="1">Multi-pass membrane protein</topology>
    </subcellularLocation>
</comment>
<sequence length="827" mass="92557">MDVQLFKLGLLFQVGRIAEACGLSALVHPADSGAVGLLFAALGLVGLVGACGLAPLLVLVKRIRPQSLWVNRTGIENGAAVVMDLGEDADFGVHDLQQQQQQQHRRLLLLLQRREGAQRAAPRRFTRLLDLSNVLRFRLLYIIGVTLAASKLALCGSAVEGTQLVLLCDQTGLALLRALTLCWRYRQRSILLHDAIAALVSAVVLMALMLWECFREPCDYIASKATGNSTLWGDVTDKALLGIGLLYIALAHFLEQRHEQDMAGEPGEYALLLRRRERAHRRLIATTAALVLYGLFHFLFAMLPTRRVPKDYLVDHLQSRSIAQFSVFFFRLGVLITADWCLAWFTRSAPGEPLEQLQTMTPVLFAALVFMLLFLFNLGLPETEASACCYELHLYWLTVPSASILSWLVQRLRQKSDATPQRLTSIAGEERNHQLPEPGENASQLSGMRTIAAHRCALDPWMPNQCLDKGRDVFDSEFFREYDVETSFDAPGSRWRHHWYRFLAHVRHHREARKMLFALLLNLSYASIEFVCGSWSHSLSLVSDAAHMLLDASALLLALLASYGAALPPSRRFPFGLQRMQVLAGYTNALVLSLVALNIGLEALWRLVEPLPLQVEPLLPVACIGLAVNILGLWLLHDHHDHHHHHLRESCSAGAQNMGAAYLHLLADTLGSIGVIITSILVRYQGLAWSDPVCSMLIASLILVTTMPCVRQCYELLAGVYAERQQRKLTAELFQHPLLSDGHTVMRSLRICFVTWDRALVTLRLETDACCRPETIRSWCQHVVLERVGPRTEVFVEIQRPDCGRWMHRSQAGDRTSQVRGILAVAP</sequence>